<evidence type="ECO:0000313" key="4">
    <source>
        <dbReference type="Proteomes" id="UP000193498"/>
    </source>
</evidence>
<dbReference type="SUPFAM" id="SSF46565">
    <property type="entry name" value="Chaperone J-domain"/>
    <property type="match status" value="1"/>
</dbReference>
<dbReference type="PANTHER" id="PTHR44825">
    <property type="match status" value="1"/>
</dbReference>
<dbReference type="PANTHER" id="PTHR44825:SF1">
    <property type="entry name" value="DNAJ HOMOLOG SUBFAMILY C MEMBER 4"/>
    <property type="match status" value="1"/>
</dbReference>
<evidence type="ECO:0000313" key="3">
    <source>
        <dbReference type="EMBL" id="ORX85502.1"/>
    </source>
</evidence>
<dbReference type="InParanoid" id="A0A1Y1XIH1"/>
<dbReference type="InterPro" id="IPR052763">
    <property type="entry name" value="DnaJ_C4"/>
</dbReference>
<organism evidence="3 4">
    <name type="scientific">Basidiobolus meristosporus CBS 931.73</name>
    <dbReference type="NCBI Taxonomy" id="1314790"/>
    <lineage>
        <taxon>Eukaryota</taxon>
        <taxon>Fungi</taxon>
        <taxon>Fungi incertae sedis</taxon>
        <taxon>Zoopagomycota</taxon>
        <taxon>Entomophthoromycotina</taxon>
        <taxon>Basidiobolomycetes</taxon>
        <taxon>Basidiobolales</taxon>
        <taxon>Basidiobolaceae</taxon>
        <taxon>Basidiobolus</taxon>
    </lineage>
</organism>
<sequence length="221" mass="25304">MFCSFPPCNRNVTAFGKRLMSTTSNATHYQILGVHEKATRKEIRRKYISLCKLLHPDIVGKNKDSNERFLQIKNAYSVLSDPQQRKIYDDGKVYYNNFVNNTHHWARHARAQNPRWGYDARVYGQQTAGYGGGKPLYGSNNKIAAIILVLVGFAGIGQFLRFERVSNRVKNTNMLQHQAAADAYHKVRTMAAELGPARRIEMLVESHHKTKAKLDELRKNK</sequence>
<dbReference type="STRING" id="1314790.A0A1Y1XIH1"/>
<dbReference type="PROSITE" id="PS50076">
    <property type="entry name" value="DNAJ_2"/>
    <property type="match status" value="1"/>
</dbReference>
<dbReference type="EMBL" id="MCFE01000589">
    <property type="protein sequence ID" value="ORX85502.1"/>
    <property type="molecule type" value="Genomic_DNA"/>
</dbReference>
<comment type="caution">
    <text evidence="3">The sequence shown here is derived from an EMBL/GenBank/DDBJ whole genome shotgun (WGS) entry which is preliminary data.</text>
</comment>
<keyword evidence="1" id="KW-1133">Transmembrane helix</keyword>
<dbReference type="CDD" id="cd06257">
    <property type="entry name" value="DnaJ"/>
    <property type="match status" value="1"/>
</dbReference>
<keyword evidence="1" id="KW-0812">Transmembrane</keyword>
<name>A0A1Y1XIH1_9FUNG</name>
<dbReference type="AlphaFoldDB" id="A0A1Y1XIH1"/>
<feature type="domain" description="J" evidence="2">
    <location>
        <begin position="27"/>
        <end position="92"/>
    </location>
</feature>
<evidence type="ECO:0000259" key="2">
    <source>
        <dbReference type="PROSITE" id="PS50076"/>
    </source>
</evidence>
<dbReference type="Gene3D" id="1.10.287.110">
    <property type="entry name" value="DnaJ domain"/>
    <property type="match status" value="1"/>
</dbReference>
<keyword evidence="1" id="KW-0472">Membrane</keyword>
<keyword evidence="4" id="KW-1185">Reference proteome</keyword>
<dbReference type="SMART" id="SM00271">
    <property type="entry name" value="DnaJ"/>
    <property type="match status" value="1"/>
</dbReference>
<gene>
    <name evidence="3" type="ORF">K493DRAFT_85003</name>
</gene>
<feature type="transmembrane region" description="Helical" evidence="1">
    <location>
        <begin position="143"/>
        <end position="160"/>
    </location>
</feature>
<dbReference type="InterPro" id="IPR001623">
    <property type="entry name" value="DnaJ_domain"/>
</dbReference>
<protein>
    <submittedName>
        <fullName evidence="3">DnaJ-domain-containing protein</fullName>
    </submittedName>
</protein>
<dbReference type="InterPro" id="IPR036869">
    <property type="entry name" value="J_dom_sf"/>
</dbReference>
<dbReference type="Pfam" id="PF00226">
    <property type="entry name" value="DnaJ"/>
    <property type="match status" value="1"/>
</dbReference>
<evidence type="ECO:0000256" key="1">
    <source>
        <dbReference type="SAM" id="Phobius"/>
    </source>
</evidence>
<dbReference type="OrthoDB" id="445556at2759"/>
<dbReference type="Proteomes" id="UP000193498">
    <property type="component" value="Unassembled WGS sequence"/>
</dbReference>
<reference evidence="3 4" key="1">
    <citation type="submission" date="2016-07" db="EMBL/GenBank/DDBJ databases">
        <title>Pervasive Adenine N6-methylation of Active Genes in Fungi.</title>
        <authorList>
            <consortium name="DOE Joint Genome Institute"/>
            <person name="Mondo S.J."/>
            <person name="Dannebaum R.O."/>
            <person name="Kuo R.C."/>
            <person name="Labutti K."/>
            <person name="Haridas S."/>
            <person name="Kuo A."/>
            <person name="Salamov A."/>
            <person name="Ahrendt S.R."/>
            <person name="Lipzen A."/>
            <person name="Sullivan W."/>
            <person name="Andreopoulos W.B."/>
            <person name="Clum A."/>
            <person name="Lindquist E."/>
            <person name="Daum C."/>
            <person name="Ramamoorthy G.K."/>
            <person name="Gryganskyi A."/>
            <person name="Culley D."/>
            <person name="Magnuson J.K."/>
            <person name="James T.Y."/>
            <person name="O'Malley M.A."/>
            <person name="Stajich J.E."/>
            <person name="Spatafora J.W."/>
            <person name="Visel A."/>
            <person name="Grigoriev I.V."/>
        </authorList>
    </citation>
    <scope>NUCLEOTIDE SEQUENCE [LARGE SCALE GENOMIC DNA]</scope>
    <source>
        <strain evidence="3 4">CBS 931.73</strain>
    </source>
</reference>
<proteinExistence type="predicted"/>
<accession>A0A1Y1XIH1</accession>
<dbReference type="PRINTS" id="PR00625">
    <property type="entry name" value="JDOMAIN"/>
</dbReference>